<organism evidence="2 3">
    <name type="scientific">Aspergillus vadensis (strain CBS 113365 / IMI 142717 / IBT 24658)</name>
    <dbReference type="NCBI Taxonomy" id="1448311"/>
    <lineage>
        <taxon>Eukaryota</taxon>
        <taxon>Fungi</taxon>
        <taxon>Dikarya</taxon>
        <taxon>Ascomycota</taxon>
        <taxon>Pezizomycotina</taxon>
        <taxon>Eurotiomycetes</taxon>
        <taxon>Eurotiomycetidae</taxon>
        <taxon>Eurotiales</taxon>
        <taxon>Aspergillaceae</taxon>
        <taxon>Aspergillus</taxon>
        <taxon>Aspergillus subgen. Circumdati</taxon>
    </lineage>
</organism>
<dbReference type="GeneID" id="37211728"/>
<evidence type="ECO:0000256" key="1">
    <source>
        <dbReference type="SAM" id="MobiDB-lite"/>
    </source>
</evidence>
<protein>
    <submittedName>
        <fullName evidence="2">Uncharacterized protein</fullName>
    </submittedName>
</protein>
<dbReference type="AlphaFoldDB" id="A0A319BN63"/>
<dbReference type="RefSeq" id="XP_025560957.1">
    <property type="nucleotide sequence ID" value="XM_025707136.1"/>
</dbReference>
<gene>
    <name evidence="2" type="ORF">BO88DRAFT_406376</name>
</gene>
<proteinExistence type="predicted"/>
<dbReference type="Proteomes" id="UP000248405">
    <property type="component" value="Unassembled WGS sequence"/>
</dbReference>
<dbReference type="EMBL" id="KZ821631">
    <property type="protein sequence ID" value="PYH67163.1"/>
    <property type="molecule type" value="Genomic_DNA"/>
</dbReference>
<sequence length="51" mass="5587">MSGSHSSRFLAPAPGQPPNARVPDNVVQCRKHKTAACKACKQKKLKVGFFY</sequence>
<accession>A0A319BN63</accession>
<evidence type="ECO:0000313" key="3">
    <source>
        <dbReference type="Proteomes" id="UP000248405"/>
    </source>
</evidence>
<feature type="region of interest" description="Disordered" evidence="1">
    <location>
        <begin position="1"/>
        <end position="22"/>
    </location>
</feature>
<evidence type="ECO:0000313" key="2">
    <source>
        <dbReference type="EMBL" id="PYH67163.1"/>
    </source>
</evidence>
<keyword evidence="3" id="KW-1185">Reference proteome</keyword>
<reference evidence="2" key="1">
    <citation type="submission" date="2016-12" db="EMBL/GenBank/DDBJ databases">
        <title>The genomes of Aspergillus section Nigri reveals drivers in fungal speciation.</title>
        <authorList>
            <consortium name="DOE Joint Genome Institute"/>
            <person name="Vesth T.C."/>
            <person name="Nybo J."/>
            <person name="Theobald S."/>
            <person name="Brandl J."/>
            <person name="Frisvad J.C."/>
            <person name="Nielsen K.F."/>
            <person name="Lyhne E.K."/>
            <person name="Kogle M.E."/>
            <person name="Kuo A."/>
            <person name="Riley R."/>
            <person name="Clum A."/>
            <person name="Nolan M."/>
            <person name="Lipzen A."/>
            <person name="Salamov A."/>
            <person name="Henrissat B."/>
            <person name="Wiebenga A."/>
            <person name="De Vries R.P."/>
            <person name="Grigoriev I.V."/>
            <person name="Mortensen U.H."/>
            <person name="Andersen M.R."/>
            <person name="Baker S.E."/>
        </authorList>
    </citation>
    <scope>NUCLEOTIDE SEQUENCE [LARGE SCALE GENOMIC DNA]</scope>
    <source>
        <strain evidence="2">CBS 113365</strain>
    </source>
</reference>
<name>A0A319BN63_ASPVC</name>